<evidence type="ECO:0000256" key="2">
    <source>
        <dbReference type="ARBA" id="ARBA00008531"/>
    </source>
</evidence>
<dbReference type="GO" id="GO:0006614">
    <property type="term" value="P:SRP-dependent cotranslational protein targeting to membrane"/>
    <property type="evidence" value="ECO:0007669"/>
    <property type="project" value="InterPro"/>
</dbReference>
<dbReference type="AlphaFoldDB" id="A0A1U7M903"/>
<gene>
    <name evidence="16" type="primary">flhF</name>
    <name evidence="16" type="ORF">TICRE_02690</name>
</gene>
<dbReference type="InterPro" id="IPR000897">
    <property type="entry name" value="SRP54_GTPase_dom"/>
</dbReference>
<evidence type="ECO:0000256" key="12">
    <source>
        <dbReference type="ARBA" id="ARBA00025337"/>
    </source>
</evidence>
<keyword evidence="11" id="KW-1006">Bacterial flagellum protein export</keyword>
<reference evidence="16 17" key="1">
    <citation type="submission" date="2016-02" db="EMBL/GenBank/DDBJ databases">
        <title>Genome sequence of Tissierella creatinophila DSM 6911.</title>
        <authorList>
            <person name="Poehlein A."/>
            <person name="Daniel R."/>
        </authorList>
    </citation>
    <scope>NUCLEOTIDE SEQUENCE [LARGE SCALE GENOMIC DNA]</scope>
    <source>
        <strain evidence="16 17">DSM 6911</strain>
    </source>
</reference>
<dbReference type="SUPFAM" id="SSF52540">
    <property type="entry name" value="P-loop containing nucleoside triphosphate hydrolases"/>
    <property type="match status" value="1"/>
</dbReference>
<comment type="subcellular location">
    <subcellularLocation>
        <location evidence="1">Cell membrane</location>
        <topology evidence="1">Peripheral membrane protein</topology>
        <orientation evidence="1">Cytoplasmic side</orientation>
    </subcellularLocation>
</comment>
<dbReference type="GO" id="GO:0003924">
    <property type="term" value="F:GTPase activity"/>
    <property type="evidence" value="ECO:0007669"/>
    <property type="project" value="InterPro"/>
</dbReference>
<evidence type="ECO:0000256" key="1">
    <source>
        <dbReference type="ARBA" id="ARBA00004413"/>
    </source>
</evidence>
<keyword evidence="16" id="KW-0966">Cell projection</keyword>
<dbReference type="SMART" id="SM00382">
    <property type="entry name" value="AAA"/>
    <property type="match status" value="1"/>
</dbReference>
<keyword evidence="5" id="KW-1003">Cell membrane</keyword>
<feature type="domain" description="SRP54-type proteins GTP-binding" evidence="15">
    <location>
        <begin position="136"/>
        <end position="326"/>
    </location>
</feature>
<dbReference type="RefSeq" id="WP_075724345.1">
    <property type="nucleotide sequence ID" value="NZ_LTDM01000003.1"/>
</dbReference>
<evidence type="ECO:0000313" key="17">
    <source>
        <dbReference type="Proteomes" id="UP000186112"/>
    </source>
</evidence>
<dbReference type="Pfam" id="PF00448">
    <property type="entry name" value="SRP54"/>
    <property type="match status" value="1"/>
</dbReference>
<evidence type="ECO:0000256" key="10">
    <source>
        <dbReference type="ARBA" id="ARBA00023136"/>
    </source>
</evidence>
<accession>A0A1U7M903</accession>
<dbReference type="CDD" id="cd17873">
    <property type="entry name" value="FlhF"/>
    <property type="match status" value="1"/>
</dbReference>
<dbReference type="FunFam" id="3.40.50.300:FF:000695">
    <property type="entry name" value="Flagellar biosynthesis regulator FlhF"/>
    <property type="match status" value="1"/>
</dbReference>
<name>A0A1U7M903_TISCR</name>
<comment type="similarity">
    <text evidence="2">Belongs to the GTP-binding SRP family.</text>
</comment>
<evidence type="ECO:0000256" key="3">
    <source>
        <dbReference type="ARBA" id="ARBA00014919"/>
    </source>
</evidence>
<keyword evidence="16" id="KW-0969">Cilium</keyword>
<organism evidence="16 17">
    <name type="scientific">Tissierella creatinophila DSM 6911</name>
    <dbReference type="NCBI Taxonomy" id="1123403"/>
    <lineage>
        <taxon>Bacteria</taxon>
        <taxon>Bacillati</taxon>
        <taxon>Bacillota</taxon>
        <taxon>Tissierellia</taxon>
        <taxon>Tissierellales</taxon>
        <taxon>Tissierellaceae</taxon>
        <taxon>Tissierella</taxon>
    </lineage>
</organism>
<dbReference type="PANTHER" id="PTHR43134">
    <property type="entry name" value="SIGNAL RECOGNITION PARTICLE RECEPTOR SUBUNIT ALPHA"/>
    <property type="match status" value="1"/>
</dbReference>
<evidence type="ECO:0000313" key="16">
    <source>
        <dbReference type="EMBL" id="OLS03756.1"/>
    </source>
</evidence>
<dbReference type="OrthoDB" id="9778554at2"/>
<dbReference type="Proteomes" id="UP000186112">
    <property type="component" value="Unassembled WGS sequence"/>
</dbReference>
<feature type="domain" description="AAA+ ATPase" evidence="14">
    <location>
        <begin position="135"/>
        <end position="276"/>
    </location>
</feature>
<keyword evidence="8" id="KW-0653">Protein transport</keyword>
<evidence type="ECO:0000256" key="6">
    <source>
        <dbReference type="ARBA" id="ARBA00022741"/>
    </source>
</evidence>
<dbReference type="GO" id="GO:0005886">
    <property type="term" value="C:plasma membrane"/>
    <property type="evidence" value="ECO:0007669"/>
    <property type="project" value="UniProtKB-SubCell"/>
</dbReference>
<keyword evidence="17" id="KW-1185">Reference proteome</keyword>
<dbReference type="GO" id="GO:0015031">
    <property type="term" value="P:protein transport"/>
    <property type="evidence" value="ECO:0007669"/>
    <property type="project" value="UniProtKB-KW"/>
</dbReference>
<keyword evidence="9" id="KW-0342">GTP-binding</keyword>
<keyword evidence="16" id="KW-0282">Flagellum</keyword>
<comment type="caution">
    <text evidence="16">The sequence shown here is derived from an EMBL/GenBank/DDBJ whole genome shotgun (WGS) entry which is preliminary data.</text>
</comment>
<keyword evidence="10" id="KW-0472">Membrane</keyword>
<dbReference type="GO" id="GO:0044781">
    <property type="term" value="P:bacterial-type flagellum organization"/>
    <property type="evidence" value="ECO:0007669"/>
    <property type="project" value="UniProtKB-KW"/>
</dbReference>
<keyword evidence="6" id="KW-0547">Nucleotide-binding</keyword>
<keyword evidence="7" id="KW-1005">Bacterial flagellum biogenesis</keyword>
<evidence type="ECO:0000256" key="8">
    <source>
        <dbReference type="ARBA" id="ARBA00022927"/>
    </source>
</evidence>
<keyword evidence="4" id="KW-0813">Transport</keyword>
<protein>
    <recommendedName>
        <fullName evidence="3">Flagellar biosynthesis protein FlhF</fullName>
    </recommendedName>
    <alternativeName>
        <fullName evidence="13">Flagella-associated GTP-binding protein</fullName>
    </alternativeName>
</protein>
<proteinExistence type="inferred from homology"/>
<dbReference type="PANTHER" id="PTHR43134:SF3">
    <property type="entry name" value="FLAGELLAR BIOSYNTHESIS PROTEIN FLHF"/>
    <property type="match status" value="1"/>
</dbReference>
<comment type="function">
    <text evidence="12">Necessary for flagellar biosynthesis. May be involved in translocation of the flagellum.</text>
</comment>
<evidence type="ECO:0000256" key="4">
    <source>
        <dbReference type="ARBA" id="ARBA00022448"/>
    </source>
</evidence>
<dbReference type="InterPro" id="IPR027417">
    <property type="entry name" value="P-loop_NTPase"/>
</dbReference>
<dbReference type="EMBL" id="LTDM01000003">
    <property type="protein sequence ID" value="OLS03756.1"/>
    <property type="molecule type" value="Genomic_DNA"/>
</dbReference>
<evidence type="ECO:0000259" key="14">
    <source>
        <dbReference type="SMART" id="SM00382"/>
    </source>
</evidence>
<evidence type="ECO:0000256" key="13">
    <source>
        <dbReference type="ARBA" id="ARBA00030866"/>
    </source>
</evidence>
<evidence type="ECO:0000256" key="11">
    <source>
        <dbReference type="ARBA" id="ARBA00023225"/>
    </source>
</evidence>
<dbReference type="SMART" id="SM00962">
    <property type="entry name" value="SRP54"/>
    <property type="match status" value="1"/>
</dbReference>
<dbReference type="InterPro" id="IPR003593">
    <property type="entry name" value="AAA+_ATPase"/>
</dbReference>
<evidence type="ECO:0000256" key="7">
    <source>
        <dbReference type="ARBA" id="ARBA00022795"/>
    </source>
</evidence>
<dbReference type="GO" id="GO:0005047">
    <property type="term" value="F:signal recognition particle binding"/>
    <property type="evidence" value="ECO:0007669"/>
    <property type="project" value="TreeGrafter"/>
</dbReference>
<dbReference type="GO" id="GO:0005525">
    <property type="term" value="F:GTP binding"/>
    <property type="evidence" value="ECO:0007669"/>
    <property type="project" value="UniProtKB-KW"/>
</dbReference>
<evidence type="ECO:0000259" key="15">
    <source>
        <dbReference type="SMART" id="SM00962"/>
    </source>
</evidence>
<evidence type="ECO:0000256" key="5">
    <source>
        <dbReference type="ARBA" id="ARBA00022475"/>
    </source>
</evidence>
<dbReference type="Gene3D" id="3.40.50.300">
    <property type="entry name" value="P-loop containing nucleotide triphosphate hydrolases"/>
    <property type="match status" value="1"/>
</dbReference>
<dbReference type="Gene3D" id="1.20.120.1380">
    <property type="entry name" value="Flagellar FlhF biosynthesis protein, N domain"/>
    <property type="match status" value="1"/>
</dbReference>
<dbReference type="InterPro" id="IPR047040">
    <property type="entry name" value="FlhF__GTPase_dom"/>
</dbReference>
<evidence type="ECO:0000256" key="9">
    <source>
        <dbReference type="ARBA" id="ARBA00023134"/>
    </source>
</evidence>
<sequence>MIIKTYTVENMKEAIVRATYELGKDAIIISQQEIKIGKWYNPFKKKKLQVTFALEEKTTPKILVKEPKIEEKKYSIEELIEKNPMLKNTSDRIRSQLLGYLKLNMKDENNLSTEEIVDFMKMAFKENCFEKKLRVRKTNVFVGPTGVGKTTTIAKIAAQESLENKKKVGLITIDTYKIGAVEQLKTYAEILKLPFEVVHRPEKMKEKLEKLKDCDVLLIDTLGTSQRNKEKLNDINLYLENIKNKTNRFLVLSVSTDIETTNSIFQKYKVLDYNGLILTKFDEVTNFNNLWNIIEHNEYPVQYFCHGQNVPDDIEKATLENLIAYSEEIYEDE</sequence>